<evidence type="ECO:0000313" key="2">
    <source>
        <dbReference type="EMBL" id="MFC5492745.1"/>
    </source>
</evidence>
<dbReference type="CDD" id="cd04301">
    <property type="entry name" value="NAT_SF"/>
    <property type="match status" value="1"/>
</dbReference>
<protein>
    <submittedName>
        <fullName evidence="2">GNAT family N-acetyltransferase</fullName>
        <ecNumber evidence="2">2.3.1.-</ecNumber>
    </submittedName>
</protein>
<dbReference type="InterPro" id="IPR016181">
    <property type="entry name" value="Acyl_CoA_acyltransferase"/>
</dbReference>
<organism evidence="2 3">
    <name type="scientific">Nocardioides caricicola</name>
    <dbReference type="NCBI Taxonomy" id="634770"/>
    <lineage>
        <taxon>Bacteria</taxon>
        <taxon>Bacillati</taxon>
        <taxon>Actinomycetota</taxon>
        <taxon>Actinomycetes</taxon>
        <taxon>Propionibacteriales</taxon>
        <taxon>Nocardioidaceae</taxon>
        <taxon>Nocardioides</taxon>
    </lineage>
</organism>
<dbReference type="Gene3D" id="3.40.630.30">
    <property type="match status" value="1"/>
</dbReference>
<dbReference type="SUPFAM" id="SSF55729">
    <property type="entry name" value="Acyl-CoA N-acyltransferases (Nat)"/>
    <property type="match status" value="2"/>
</dbReference>
<dbReference type="PROSITE" id="PS51186">
    <property type="entry name" value="GNAT"/>
    <property type="match status" value="1"/>
</dbReference>
<evidence type="ECO:0000313" key="3">
    <source>
        <dbReference type="Proteomes" id="UP001595956"/>
    </source>
</evidence>
<name>A0ABW0MXV0_9ACTN</name>
<evidence type="ECO:0000259" key="1">
    <source>
        <dbReference type="PROSITE" id="PS51186"/>
    </source>
</evidence>
<dbReference type="InterPro" id="IPR000182">
    <property type="entry name" value="GNAT_dom"/>
</dbReference>
<accession>A0ABW0MXV0</accession>
<dbReference type="Proteomes" id="UP001595956">
    <property type="component" value="Unassembled WGS sequence"/>
</dbReference>
<dbReference type="Pfam" id="PF00583">
    <property type="entry name" value="Acetyltransf_1"/>
    <property type="match status" value="1"/>
</dbReference>
<dbReference type="EMBL" id="JBHSMD010000002">
    <property type="protein sequence ID" value="MFC5492745.1"/>
    <property type="molecule type" value="Genomic_DNA"/>
</dbReference>
<dbReference type="RefSeq" id="WP_345171201.1">
    <property type="nucleotide sequence ID" value="NZ_BAABFQ010000003.1"/>
</dbReference>
<gene>
    <name evidence="2" type="ORF">ACFPKY_06530</name>
</gene>
<keyword evidence="2" id="KW-0012">Acyltransferase</keyword>
<proteinExistence type="predicted"/>
<dbReference type="EC" id="2.3.1.-" evidence="2"/>
<sequence length="328" mass="36605">MDIRQVTWDDADAVRRTTAVSEAVRMFEEPWSHPKLPEATALSMRHGWDGEPSDHFLVTVDGADVAVASYETATYDNLHVAWFGVDVHPEHRRRGHGSAVVEVLLDRARSDGKTSVGIDSWDLPGPEAFAARHGFERKQVSVNRRQVLAKVDRSELDRLHAAALAAAADYELVRRVGATPEDELPVVARLTEAINDAPLDDLDIEDEAYPPERIVAYEAAQAGQGHVLHRVYARHRETGELAGHTVVAVEGLRPWIAHQHDTSVVRAHRGHRLGVLLKTEMVRWLAEVQPQVETIDTWNAESNDHMIGVNEALGYEVLSRAFSYQRSL</sequence>
<reference evidence="3" key="1">
    <citation type="journal article" date="2019" name="Int. J. Syst. Evol. Microbiol.">
        <title>The Global Catalogue of Microorganisms (GCM) 10K type strain sequencing project: providing services to taxonomists for standard genome sequencing and annotation.</title>
        <authorList>
            <consortium name="The Broad Institute Genomics Platform"/>
            <consortium name="The Broad Institute Genome Sequencing Center for Infectious Disease"/>
            <person name="Wu L."/>
            <person name="Ma J."/>
        </authorList>
    </citation>
    <scope>NUCLEOTIDE SEQUENCE [LARGE SCALE GENOMIC DNA]</scope>
    <source>
        <strain evidence="3">KACC 13778</strain>
    </source>
</reference>
<keyword evidence="3" id="KW-1185">Reference proteome</keyword>
<keyword evidence="2" id="KW-0808">Transferase</keyword>
<feature type="domain" description="N-acetyltransferase" evidence="1">
    <location>
        <begin position="1"/>
        <end position="157"/>
    </location>
</feature>
<comment type="caution">
    <text evidence="2">The sequence shown here is derived from an EMBL/GenBank/DDBJ whole genome shotgun (WGS) entry which is preliminary data.</text>
</comment>
<dbReference type="GO" id="GO:0016746">
    <property type="term" value="F:acyltransferase activity"/>
    <property type="evidence" value="ECO:0007669"/>
    <property type="project" value="UniProtKB-KW"/>
</dbReference>